<protein>
    <recommendedName>
        <fullName evidence="1">DUF4704 domain-containing protein</fullName>
    </recommendedName>
</protein>
<dbReference type="InterPro" id="IPR031570">
    <property type="entry name" value="NBEA/BDCP_DUF4704"/>
</dbReference>
<reference evidence="2" key="1">
    <citation type="submission" date="2018-11" db="EMBL/GenBank/DDBJ databases">
        <authorList>
            <consortium name="Pathogen Informatics"/>
        </authorList>
    </citation>
    <scope>NUCLEOTIDE SEQUENCE</scope>
</reference>
<dbReference type="AlphaFoldDB" id="A0A3S5AHB1"/>
<dbReference type="EMBL" id="CAAALY010028559">
    <property type="protein sequence ID" value="VEL16468.1"/>
    <property type="molecule type" value="Genomic_DNA"/>
</dbReference>
<comment type="caution">
    <text evidence="2">The sequence shown here is derived from an EMBL/GenBank/DDBJ whole genome shotgun (WGS) entry which is preliminary data.</text>
</comment>
<dbReference type="Pfam" id="PF15787">
    <property type="entry name" value="DUF4704"/>
    <property type="match status" value="1"/>
</dbReference>
<name>A0A3S5AHB1_9PLAT</name>
<evidence type="ECO:0000313" key="3">
    <source>
        <dbReference type="Proteomes" id="UP000784294"/>
    </source>
</evidence>
<gene>
    <name evidence="2" type="ORF">PXEA_LOCUS9908</name>
</gene>
<organism evidence="2 3">
    <name type="scientific">Protopolystoma xenopodis</name>
    <dbReference type="NCBI Taxonomy" id="117903"/>
    <lineage>
        <taxon>Eukaryota</taxon>
        <taxon>Metazoa</taxon>
        <taxon>Spiralia</taxon>
        <taxon>Lophotrochozoa</taxon>
        <taxon>Platyhelminthes</taxon>
        <taxon>Monogenea</taxon>
        <taxon>Polyopisthocotylea</taxon>
        <taxon>Polystomatidea</taxon>
        <taxon>Polystomatidae</taxon>
        <taxon>Protopolystoma</taxon>
    </lineage>
</organism>
<proteinExistence type="predicted"/>
<sequence length="90" mass="10310">MELSCCNLLHTLTSNDHLAVLTPFNQDENLRDVLYFVVGLMADHPATMVPAFDRRQGAHCVFKLLASEDELTRIQSLKLLGYYLKYSKHK</sequence>
<feature type="domain" description="DUF4704" evidence="1">
    <location>
        <begin position="21"/>
        <end position="90"/>
    </location>
</feature>
<keyword evidence="3" id="KW-1185">Reference proteome</keyword>
<dbReference type="OrthoDB" id="26681at2759"/>
<evidence type="ECO:0000313" key="2">
    <source>
        <dbReference type="EMBL" id="VEL16468.1"/>
    </source>
</evidence>
<accession>A0A3S5AHB1</accession>
<dbReference type="Proteomes" id="UP000784294">
    <property type="component" value="Unassembled WGS sequence"/>
</dbReference>
<evidence type="ECO:0000259" key="1">
    <source>
        <dbReference type="Pfam" id="PF15787"/>
    </source>
</evidence>